<dbReference type="SFLD" id="SFLDG01129">
    <property type="entry name" value="C1.5:_HAD__Beta-PGM__Phosphata"/>
    <property type="match status" value="1"/>
</dbReference>
<dbReference type="GO" id="GO:0008967">
    <property type="term" value="F:phosphoglycolate phosphatase activity"/>
    <property type="evidence" value="ECO:0007669"/>
    <property type="project" value="TreeGrafter"/>
</dbReference>
<dbReference type="OrthoDB" id="9793014at2"/>
<dbReference type="AlphaFoldDB" id="A0A2D2AZ45"/>
<accession>A0A2D2AZ45</accession>
<dbReference type="GO" id="GO:0006281">
    <property type="term" value="P:DNA repair"/>
    <property type="evidence" value="ECO:0007669"/>
    <property type="project" value="TreeGrafter"/>
</dbReference>
<reference evidence="1 2" key="1">
    <citation type="submission" date="2017-10" db="EMBL/GenBank/DDBJ databases">
        <title>Genome sequence of Caulobacter mirabilis FWC38.</title>
        <authorList>
            <person name="Fiebig A."/>
            <person name="Crosson S."/>
        </authorList>
    </citation>
    <scope>NUCLEOTIDE SEQUENCE [LARGE SCALE GENOMIC DNA]</scope>
    <source>
        <strain evidence="1 2">FWC 38</strain>
    </source>
</reference>
<proteinExistence type="predicted"/>
<dbReference type="InterPro" id="IPR050155">
    <property type="entry name" value="HAD-like_hydrolase_sf"/>
</dbReference>
<name>A0A2D2AZ45_9CAUL</name>
<organism evidence="1 2">
    <name type="scientific">Caulobacter mirabilis</name>
    <dbReference type="NCBI Taxonomy" id="69666"/>
    <lineage>
        <taxon>Bacteria</taxon>
        <taxon>Pseudomonadati</taxon>
        <taxon>Pseudomonadota</taxon>
        <taxon>Alphaproteobacteria</taxon>
        <taxon>Caulobacterales</taxon>
        <taxon>Caulobacteraceae</taxon>
        <taxon>Caulobacter</taxon>
    </lineage>
</organism>
<dbReference type="SUPFAM" id="SSF56784">
    <property type="entry name" value="HAD-like"/>
    <property type="match status" value="1"/>
</dbReference>
<dbReference type="PANTHER" id="PTHR43434:SF13">
    <property type="entry name" value="PHOSPHOGLYCOLATE PHOSPHATASE"/>
    <property type="match status" value="1"/>
</dbReference>
<dbReference type="InterPro" id="IPR036412">
    <property type="entry name" value="HAD-like_sf"/>
</dbReference>
<dbReference type="GO" id="GO:0005829">
    <property type="term" value="C:cytosol"/>
    <property type="evidence" value="ECO:0007669"/>
    <property type="project" value="TreeGrafter"/>
</dbReference>
<dbReference type="InterPro" id="IPR023198">
    <property type="entry name" value="PGP-like_dom2"/>
</dbReference>
<dbReference type="Gene3D" id="1.10.150.240">
    <property type="entry name" value="Putative phosphatase, domain 2"/>
    <property type="match status" value="1"/>
</dbReference>
<protein>
    <submittedName>
        <fullName evidence="1">HAD family hydrolase</fullName>
    </submittedName>
</protein>
<evidence type="ECO:0000313" key="2">
    <source>
        <dbReference type="Proteomes" id="UP000228945"/>
    </source>
</evidence>
<evidence type="ECO:0000313" key="1">
    <source>
        <dbReference type="EMBL" id="ATQ43255.1"/>
    </source>
</evidence>
<sequence>MPAYKLAIFDFDGTLGDTLGWFLDVSDALAAKFGFKPIDRSNMDSLRHMSARELMKLQKVSPLKLPAIAKHVQKLMTLDAHKIEMFPGAADMLRSLHASGVRLVIVSSNSEENIRLVLGPELCALVSQFNCGASVFGKAGKFKKVLKAQGVKAAEAVSIGDELRDIDAAREVGLSTGAVCWGYTAPEALIAQKPDHMFHAMDDIVAQIG</sequence>
<gene>
    <name evidence="1" type="ORF">CSW64_12920</name>
</gene>
<keyword evidence="1" id="KW-0378">Hydrolase</keyword>
<dbReference type="RefSeq" id="WP_099622506.1">
    <property type="nucleotide sequence ID" value="NZ_CP024201.1"/>
</dbReference>
<dbReference type="Proteomes" id="UP000228945">
    <property type="component" value="Chromosome"/>
</dbReference>
<dbReference type="PANTHER" id="PTHR43434">
    <property type="entry name" value="PHOSPHOGLYCOLATE PHOSPHATASE"/>
    <property type="match status" value="1"/>
</dbReference>
<keyword evidence="2" id="KW-1185">Reference proteome</keyword>
<dbReference type="EMBL" id="CP024201">
    <property type="protein sequence ID" value="ATQ43255.1"/>
    <property type="molecule type" value="Genomic_DNA"/>
</dbReference>
<dbReference type="KEGG" id="cmb:CSW64_12920"/>
<dbReference type="Gene3D" id="3.40.50.1000">
    <property type="entry name" value="HAD superfamily/HAD-like"/>
    <property type="match status" value="1"/>
</dbReference>
<dbReference type="Pfam" id="PF13419">
    <property type="entry name" value="HAD_2"/>
    <property type="match status" value="1"/>
</dbReference>
<dbReference type="InterPro" id="IPR023214">
    <property type="entry name" value="HAD_sf"/>
</dbReference>
<dbReference type="SFLD" id="SFLDS00003">
    <property type="entry name" value="Haloacid_Dehalogenase"/>
    <property type="match status" value="1"/>
</dbReference>
<dbReference type="InterPro" id="IPR041492">
    <property type="entry name" value="HAD_2"/>
</dbReference>